<organism evidence="2 3">
    <name type="scientific">Pseudogymnoascus destructans (strain ATCC MYA-4855 / 20631-21)</name>
    <name type="common">Bat white-nose syndrome fungus</name>
    <name type="synonym">Geomyces destructans</name>
    <dbReference type="NCBI Taxonomy" id="658429"/>
    <lineage>
        <taxon>Eukaryota</taxon>
        <taxon>Fungi</taxon>
        <taxon>Dikarya</taxon>
        <taxon>Ascomycota</taxon>
        <taxon>Pezizomycotina</taxon>
        <taxon>Leotiomycetes</taxon>
        <taxon>Thelebolales</taxon>
        <taxon>Thelebolaceae</taxon>
        <taxon>Pseudogymnoascus</taxon>
    </lineage>
</organism>
<name>L8FWT5_PSED2</name>
<sequence length="156" mass="16438">MSRQGVVKATISVPVACAGSTQDAVWCRTSPSKLVAPVLSVLLGAFCASGPLVGWLTTPYVAVSWVLVRNEAITFGICLGRKETFFVLVVVLVVVVVLAEVRAEVLASASPQLGTRLHQAASWLRSKLTTARRRARNGIVRWGPGISAAGCPKAQG</sequence>
<evidence type="ECO:0000313" key="3">
    <source>
        <dbReference type="Proteomes" id="UP000011064"/>
    </source>
</evidence>
<keyword evidence="1" id="KW-0472">Membrane</keyword>
<keyword evidence="1" id="KW-0812">Transmembrane</keyword>
<proteinExistence type="predicted"/>
<evidence type="ECO:0000256" key="1">
    <source>
        <dbReference type="SAM" id="Phobius"/>
    </source>
</evidence>
<dbReference type="AlphaFoldDB" id="L8FWT5"/>
<dbReference type="HOGENOM" id="CLU_1687444_0_0_1"/>
<dbReference type="InParanoid" id="L8FWT5"/>
<keyword evidence="1" id="KW-1133">Transmembrane helix</keyword>
<dbReference type="Proteomes" id="UP000011064">
    <property type="component" value="Unassembled WGS sequence"/>
</dbReference>
<dbReference type="VEuPathDB" id="FungiDB:GMDG_06603"/>
<dbReference type="EMBL" id="GL573338">
    <property type="protein sequence ID" value="ELR04176.1"/>
    <property type="molecule type" value="Genomic_DNA"/>
</dbReference>
<reference evidence="3" key="1">
    <citation type="submission" date="2010-09" db="EMBL/GenBank/DDBJ databases">
        <title>The genome sequence of Geomyces destructans 20631-21.</title>
        <authorList>
            <consortium name="The Broad Institute Genome Sequencing Platform"/>
            <person name="Cuomo C.A."/>
            <person name="Blehert D.S."/>
            <person name="Lorch J.M."/>
            <person name="Young S.K."/>
            <person name="Zeng Q."/>
            <person name="Gargeya S."/>
            <person name="Fitzgerald M."/>
            <person name="Haas B."/>
            <person name="Abouelleil A."/>
            <person name="Alvarado L."/>
            <person name="Arachchi H.M."/>
            <person name="Berlin A."/>
            <person name="Brown A."/>
            <person name="Chapman S.B."/>
            <person name="Chen Z."/>
            <person name="Dunbar C."/>
            <person name="Freedman E."/>
            <person name="Gearin G."/>
            <person name="Gellesch M."/>
            <person name="Goldberg J."/>
            <person name="Griggs A."/>
            <person name="Gujja S."/>
            <person name="Heiman D."/>
            <person name="Howarth C."/>
            <person name="Larson L."/>
            <person name="Lui A."/>
            <person name="MacDonald P.J.P."/>
            <person name="Montmayeur A."/>
            <person name="Murphy C."/>
            <person name="Neiman D."/>
            <person name="Pearson M."/>
            <person name="Priest M."/>
            <person name="Roberts A."/>
            <person name="Saif S."/>
            <person name="Shea T."/>
            <person name="Shenoy N."/>
            <person name="Sisk P."/>
            <person name="Stolte C."/>
            <person name="Sykes S."/>
            <person name="Wortman J."/>
            <person name="Nusbaum C."/>
            <person name="Birren B."/>
        </authorList>
    </citation>
    <scope>NUCLEOTIDE SEQUENCE [LARGE SCALE GENOMIC DNA]</scope>
    <source>
        <strain evidence="3">ATCC MYA-4855 / 20631-21</strain>
    </source>
</reference>
<feature type="transmembrane region" description="Helical" evidence="1">
    <location>
        <begin position="34"/>
        <end position="56"/>
    </location>
</feature>
<protein>
    <submittedName>
        <fullName evidence="2">Uncharacterized protein</fullName>
    </submittedName>
</protein>
<keyword evidence="3" id="KW-1185">Reference proteome</keyword>
<feature type="transmembrane region" description="Helical" evidence="1">
    <location>
        <begin position="84"/>
        <end position="101"/>
    </location>
</feature>
<accession>L8FWT5</accession>
<evidence type="ECO:0000313" key="2">
    <source>
        <dbReference type="EMBL" id="ELR04176.1"/>
    </source>
</evidence>
<gene>
    <name evidence="2" type="ORF">GMDG_06603</name>
</gene>